<accession>A0A2Z7ABU9</accession>
<dbReference type="Pfam" id="PF14372">
    <property type="entry name" value="hAT-like_RNase-H"/>
    <property type="match status" value="1"/>
</dbReference>
<proteinExistence type="predicted"/>
<feature type="domain" description="hAT-like transposase RNase-H fold" evidence="2">
    <location>
        <begin position="223"/>
        <end position="284"/>
    </location>
</feature>
<keyword evidence="4" id="KW-1185">Reference proteome</keyword>
<dbReference type="InterPro" id="IPR052035">
    <property type="entry name" value="ZnF_BED_domain_contain"/>
</dbReference>
<dbReference type="InterPro" id="IPR012337">
    <property type="entry name" value="RNaseH-like_sf"/>
</dbReference>
<feature type="non-terminal residue" evidence="3">
    <location>
        <position position="1"/>
    </location>
</feature>
<dbReference type="OrthoDB" id="1745426at2759"/>
<dbReference type="PANTHER" id="PTHR46481">
    <property type="entry name" value="ZINC FINGER BED DOMAIN-CONTAINING PROTEIN 4"/>
    <property type="match status" value="1"/>
</dbReference>
<evidence type="ECO:0000313" key="3">
    <source>
        <dbReference type="EMBL" id="KZV19200.1"/>
    </source>
</evidence>
<dbReference type="EMBL" id="KV016762">
    <property type="protein sequence ID" value="KZV19200.1"/>
    <property type="molecule type" value="Genomic_DNA"/>
</dbReference>
<dbReference type="InterPro" id="IPR025525">
    <property type="entry name" value="hAT-like_transposase_RNase-H"/>
</dbReference>
<evidence type="ECO:0000256" key="1">
    <source>
        <dbReference type="ARBA" id="ARBA00023125"/>
    </source>
</evidence>
<dbReference type="Proteomes" id="UP000250235">
    <property type="component" value="Unassembled WGS sequence"/>
</dbReference>
<keyword evidence="1" id="KW-0238">DNA-binding</keyword>
<gene>
    <name evidence="3" type="ORF">F511_38914</name>
</gene>
<dbReference type="PANTHER" id="PTHR46481:SF7">
    <property type="entry name" value="ZINC FINGER BED DOMAIN-CONTAINING PROTEIN RICESLEEPER 2-LIKE"/>
    <property type="match status" value="1"/>
</dbReference>
<dbReference type="SUPFAM" id="SSF53098">
    <property type="entry name" value="Ribonuclease H-like"/>
    <property type="match status" value="1"/>
</dbReference>
<dbReference type="AlphaFoldDB" id="A0A2Z7ABU9"/>
<evidence type="ECO:0000313" key="4">
    <source>
        <dbReference type="Proteomes" id="UP000250235"/>
    </source>
</evidence>
<evidence type="ECO:0000259" key="2">
    <source>
        <dbReference type="Pfam" id="PF14372"/>
    </source>
</evidence>
<name>A0A2Z7ABU9_9LAMI</name>
<reference evidence="3 4" key="1">
    <citation type="journal article" date="2015" name="Proc. Natl. Acad. Sci. U.S.A.">
        <title>The resurrection genome of Boea hygrometrica: A blueprint for survival of dehydration.</title>
        <authorList>
            <person name="Xiao L."/>
            <person name="Yang G."/>
            <person name="Zhang L."/>
            <person name="Yang X."/>
            <person name="Zhao S."/>
            <person name="Ji Z."/>
            <person name="Zhou Q."/>
            <person name="Hu M."/>
            <person name="Wang Y."/>
            <person name="Chen M."/>
            <person name="Xu Y."/>
            <person name="Jin H."/>
            <person name="Xiao X."/>
            <person name="Hu G."/>
            <person name="Bao F."/>
            <person name="Hu Y."/>
            <person name="Wan P."/>
            <person name="Li L."/>
            <person name="Deng X."/>
            <person name="Kuang T."/>
            <person name="Xiang C."/>
            <person name="Zhu J.K."/>
            <person name="Oliver M.J."/>
            <person name="He Y."/>
        </authorList>
    </citation>
    <scope>NUCLEOTIDE SEQUENCE [LARGE SCALE GENOMIC DNA]</scope>
    <source>
        <strain evidence="4">cv. XS01</strain>
    </source>
</reference>
<protein>
    <submittedName>
        <fullName evidence="3">Zinc finger BED domain-containing protein RICESLEEPER 2-like</fullName>
    </submittedName>
</protein>
<dbReference type="GO" id="GO:0003677">
    <property type="term" value="F:DNA binding"/>
    <property type="evidence" value="ECO:0007669"/>
    <property type="project" value="UniProtKB-KW"/>
</dbReference>
<organism evidence="3 4">
    <name type="scientific">Dorcoceras hygrometricum</name>
    <dbReference type="NCBI Taxonomy" id="472368"/>
    <lineage>
        <taxon>Eukaryota</taxon>
        <taxon>Viridiplantae</taxon>
        <taxon>Streptophyta</taxon>
        <taxon>Embryophyta</taxon>
        <taxon>Tracheophyta</taxon>
        <taxon>Spermatophyta</taxon>
        <taxon>Magnoliopsida</taxon>
        <taxon>eudicotyledons</taxon>
        <taxon>Gunneridae</taxon>
        <taxon>Pentapetalae</taxon>
        <taxon>asterids</taxon>
        <taxon>lamiids</taxon>
        <taxon>Lamiales</taxon>
        <taxon>Gesneriaceae</taxon>
        <taxon>Didymocarpoideae</taxon>
        <taxon>Trichosporeae</taxon>
        <taxon>Loxocarpinae</taxon>
        <taxon>Dorcoceras</taxon>
    </lineage>
</organism>
<sequence length="292" mass="33680">DQDACRKALARMVVIDELPFKFMAMVCPRFIIPSKWTIARDCVDLYTFEKENLKSLLNKSSQRVCLTTDTWTSIQKIKYMCLTAHFIDKNWKLQKRIINFCPITSHKDEAISLAIENCLRDWGIDKIFTITIDNVSSNDVAINNFRRKMVNWDSTILEGDHIHMRCVAHINNLIVVDGLKDISESVTRVRDAVKYVKQSPARLNKLFASLLQVFYEITLKVSVSLYVTSNTFAHDISSIHTILKECQESEDIDVYSMGARMKIFFDKYWGDPDKMNKLCYIVVVGSVLTDPN</sequence>